<evidence type="ECO:0000313" key="3">
    <source>
        <dbReference type="EMBL" id="KYD29070.1"/>
    </source>
</evidence>
<dbReference type="RefSeq" id="WP_049624781.1">
    <property type="nucleotide sequence ID" value="NZ_JARMSS010000169.1"/>
</dbReference>
<dbReference type="Proteomes" id="UP000075424">
    <property type="component" value="Unassembled WGS sequence"/>
</dbReference>
<sequence length="67" mass="7738">MKRKPDNQRAGHPARAADTRTAGRTAMKEQTVQEAYKEREELTADSIKKREKGRFLSLAFLRLSMLF</sequence>
<dbReference type="EMBL" id="LUCS01000028">
    <property type="protein sequence ID" value="KAF6510262.1"/>
    <property type="molecule type" value="Genomic_DNA"/>
</dbReference>
<evidence type="ECO:0000313" key="2">
    <source>
        <dbReference type="EMBL" id="KAF6510262.1"/>
    </source>
</evidence>
<evidence type="ECO:0000313" key="7">
    <source>
        <dbReference type="Proteomes" id="UP000773850"/>
    </source>
</evidence>
<feature type="region of interest" description="Disordered" evidence="1">
    <location>
        <begin position="1"/>
        <end position="36"/>
    </location>
</feature>
<gene>
    <name evidence="3" type="ORF">B4109_1690</name>
    <name evidence="4" type="ORF">D9548_12490</name>
    <name evidence="2" type="ORF">GS8_2419</name>
</gene>
<dbReference type="AlphaFoldDB" id="A0A0K9HR04"/>
<evidence type="ECO:0000313" key="5">
    <source>
        <dbReference type="Proteomes" id="UP000075424"/>
    </source>
</evidence>
<keyword evidence="7" id="KW-1185">Reference proteome</keyword>
<dbReference type="Proteomes" id="UP000266922">
    <property type="component" value="Unassembled WGS sequence"/>
</dbReference>
<dbReference type="PATRIC" id="fig|1422.15.peg.3328"/>
<proteinExistence type="predicted"/>
<dbReference type="EMBL" id="RCTJ01000054">
    <property type="protein sequence ID" value="RLQ13288.1"/>
    <property type="molecule type" value="Genomic_DNA"/>
</dbReference>
<dbReference type="EMBL" id="LQYV01000016">
    <property type="protein sequence ID" value="KYD29070.1"/>
    <property type="molecule type" value="Genomic_DNA"/>
</dbReference>
<evidence type="ECO:0000256" key="1">
    <source>
        <dbReference type="SAM" id="MobiDB-lite"/>
    </source>
</evidence>
<accession>A0A0K9HR04</accession>
<dbReference type="Proteomes" id="UP000773850">
    <property type="component" value="Unassembled WGS sequence"/>
</dbReference>
<name>A0A0K9HR04_GEOSE</name>
<reference evidence="4 6" key="3">
    <citation type="submission" date="2018-10" db="EMBL/GenBank/DDBJ databases">
        <title>Geobacillus stearothermophilus in processing lines of powdered infant formula.</title>
        <authorList>
            <person name="Rhee M.S."/>
            <person name="Choi I.-G."/>
            <person name="Cho T.J."/>
            <person name="Park B."/>
        </authorList>
    </citation>
    <scope>NUCLEOTIDE SEQUENCE [LARGE SCALE GENOMIC DNA]</scope>
    <source>
        <strain evidence="4 6">FHS-PPGT130</strain>
    </source>
</reference>
<reference evidence="2 7" key="2">
    <citation type="submission" date="2016-03" db="EMBL/GenBank/DDBJ databases">
        <title>Spore heat resistance.</title>
        <authorList>
            <person name="Boekhorst J."/>
            <person name="Berendsen E.M."/>
            <person name="Wells-Bennik M.H."/>
            <person name="Kuipers O.P."/>
        </authorList>
    </citation>
    <scope>NUCLEOTIDE SEQUENCE [LARGE SCALE GENOMIC DNA]</scope>
    <source>
        <strain evidence="2 7">GS8</strain>
    </source>
</reference>
<evidence type="ECO:0000313" key="4">
    <source>
        <dbReference type="EMBL" id="RLQ13288.1"/>
    </source>
</evidence>
<comment type="caution">
    <text evidence="3">The sequence shown here is derived from an EMBL/GenBank/DDBJ whole genome shotgun (WGS) entry which is preliminary data.</text>
</comment>
<protein>
    <submittedName>
        <fullName evidence="3">Uncharacterized protein</fullName>
    </submittedName>
</protein>
<evidence type="ECO:0000313" key="6">
    <source>
        <dbReference type="Proteomes" id="UP000266922"/>
    </source>
</evidence>
<organism evidence="3 5">
    <name type="scientific">Geobacillus stearothermophilus</name>
    <name type="common">Bacillus stearothermophilus</name>
    <dbReference type="NCBI Taxonomy" id="1422"/>
    <lineage>
        <taxon>Bacteria</taxon>
        <taxon>Bacillati</taxon>
        <taxon>Bacillota</taxon>
        <taxon>Bacilli</taxon>
        <taxon>Bacillales</taxon>
        <taxon>Anoxybacillaceae</taxon>
        <taxon>Geobacillus</taxon>
    </lineage>
</organism>
<feature type="compositionally biased region" description="Low complexity" evidence="1">
    <location>
        <begin position="14"/>
        <end position="25"/>
    </location>
</feature>
<reference evidence="3 5" key="1">
    <citation type="submission" date="2016-01" db="EMBL/GenBank/DDBJ databases">
        <title>Draft Genome Sequences of Seven Thermophilic Sporeformers Isolated from Foods.</title>
        <authorList>
            <person name="Berendsen E.M."/>
            <person name="Wells-Bennik M.H."/>
            <person name="Krawcyk A.O."/>
            <person name="De Jong A."/>
            <person name="Holsappel S."/>
            <person name="Eijlander R.T."/>
            <person name="Kuipers O.P."/>
        </authorList>
    </citation>
    <scope>NUCLEOTIDE SEQUENCE [LARGE SCALE GENOMIC DNA]</scope>
    <source>
        <strain evidence="3 5">B4109</strain>
    </source>
</reference>